<accession>A0A834ZYR8</accession>
<dbReference type="AlphaFoldDB" id="A0A834ZYR8"/>
<evidence type="ECO:0000313" key="9">
    <source>
        <dbReference type="Proteomes" id="UP000636709"/>
    </source>
</evidence>
<evidence type="ECO:0000313" key="8">
    <source>
        <dbReference type="EMBL" id="KAF8642210.1"/>
    </source>
</evidence>
<evidence type="ECO:0000256" key="6">
    <source>
        <dbReference type="SAM" id="MobiDB-lite"/>
    </source>
</evidence>
<dbReference type="GO" id="GO:0005634">
    <property type="term" value="C:nucleus"/>
    <property type="evidence" value="ECO:0007669"/>
    <property type="project" value="UniProtKB-SubCell"/>
</dbReference>
<feature type="region of interest" description="Disordered" evidence="6">
    <location>
        <begin position="268"/>
        <end position="287"/>
    </location>
</feature>
<dbReference type="Gene3D" id="2.20.25.80">
    <property type="entry name" value="WRKY domain"/>
    <property type="match status" value="1"/>
</dbReference>
<dbReference type="EMBL" id="JACEFO010003293">
    <property type="protein sequence ID" value="KAF8642210.1"/>
    <property type="molecule type" value="Genomic_DNA"/>
</dbReference>
<feature type="domain" description="WRKY" evidence="7">
    <location>
        <begin position="193"/>
        <end position="258"/>
    </location>
</feature>
<gene>
    <name evidence="8" type="ORF">HU200_067473</name>
</gene>
<dbReference type="GO" id="GO:0043565">
    <property type="term" value="F:sequence-specific DNA binding"/>
    <property type="evidence" value="ECO:0007669"/>
    <property type="project" value="InterPro"/>
</dbReference>
<dbReference type="PANTHER" id="PTHR31221:SF42">
    <property type="entry name" value="WRKY TRANSCRIPTION FACTOR 49-RELATED"/>
    <property type="match status" value="1"/>
</dbReference>
<reference evidence="8" key="1">
    <citation type="submission" date="2020-07" db="EMBL/GenBank/DDBJ databases">
        <title>Genome sequence and genetic diversity analysis of an under-domesticated orphan crop, white fonio (Digitaria exilis).</title>
        <authorList>
            <person name="Bennetzen J.L."/>
            <person name="Chen S."/>
            <person name="Ma X."/>
            <person name="Wang X."/>
            <person name="Yssel A.E.J."/>
            <person name="Chaluvadi S.R."/>
            <person name="Johnson M."/>
            <person name="Gangashetty P."/>
            <person name="Hamidou F."/>
            <person name="Sanogo M.D."/>
            <person name="Zwaenepoel A."/>
            <person name="Wallace J."/>
            <person name="Van De Peer Y."/>
            <person name="Van Deynze A."/>
        </authorList>
    </citation>
    <scope>NUCLEOTIDE SEQUENCE</scope>
    <source>
        <tissue evidence="8">Leaves</tissue>
    </source>
</reference>
<dbReference type="InterPro" id="IPR003657">
    <property type="entry name" value="WRKY_dom"/>
</dbReference>
<dbReference type="InterPro" id="IPR036576">
    <property type="entry name" value="WRKY_dom_sf"/>
</dbReference>
<keyword evidence="5" id="KW-0539">Nucleus</keyword>
<proteinExistence type="predicted"/>
<name>A0A834ZYR8_9POAL</name>
<keyword evidence="3" id="KW-0238">DNA-binding</keyword>
<evidence type="ECO:0000256" key="5">
    <source>
        <dbReference type="ARBA" id="ARBA00023242"/>
    </source>
</evidence>
<dbReference type="PROSITE" id="PS50811">
    <property type="entry name" value="WRKY"/>
    <property type="match status" value="1"/>
</dbReference>
<feature type="compositionally biased region" description="Basic and acidic residues" evidence="6">
    <location>
        <begin position="79"/>
        <end position="101"/>
    </location>
</feature>
<evidence type="ECO:0000256" key="4">
    <source>
        <dbReference type="ARBA" id="ARBA00023163"/>
    </source>
</evidence>
<dbReference type="GO" id="GO:0003700">
    <property type="term" value="F:DNA-binding transcription factor activity"/>
    <property type="evidence" value="ECO:0007669"/>
    <property type="project" value="InterPro"/>
</dbReference>
<dbReference type="PANTHER" id="PTHR31221">
    <property type="entry name" value="WRKY TRANSCRIPTION FACTOR PROTEIN 1-RELATED"/>
    <property type="match status" value="1"/>
</dbReference>
<keyword evidence="2" id="KW-0805">Transcription regulation</keyword>
<feature type="region of interest" description="Disordered" evidence="6">
    <location>
        <begin position="78"/>
        <end position="103"/>
    </location>
</feature>
<dbReference type="InterPro" id="IPR044810">
    <property type="entry name" value="WRKY_plant"/>
</dbReference>
<dbReference type="OrthoDB" id="652816at2759"/>
<evidence type="ECO:0000259" key="7">
    <source>
        <dbReference type="PROSITE" id="PS50811"/>
    </source>
</evidence>
<evidence type="ECO:0000256" key="3">
    <source>
        <dbReference type="ARBA" id="ARBA00023125"/>
    </source>
</evidence>
<keyword evidence="9" id="KW-1185">Reference proteome</keyword>
<dbReference type="SUPFAM" id="SSF118290">
    <property type="entry name" value="WRKY DNA-binding domain"/>
    <property type="match status" value="1"/>
</dbReference>
<comment type="caution">
    <text evidence="8">The sequence shown here is derived from an EMBL/GenBank/DDBJ whole genome shotgun (WGS) entry which is preliminary data.</text>
</comment>
<comment type="subcellular location">
    <subcellularLocation>
        <location evidence="1">Nucleus</location>
    </subcellularLocation>
</comment>
<sequence>MACSYGTGQPAAPTALQVSRRQIEVNPLSYPLASQLIVAAAAAASSCSPAASLLSLSLALPLYIYIYRGQARPGQHAIRSREAMEEARSSADDDAPLERRRSSSCNNNEQYYHYWNSEDGARRRRESMVNKLISTVYSGPTISDIESALSFTGGDQQQLLTMDNSSATSSPSAPKVLSKMENKYTLKIKTASGNGGLAEDGYKWRKYGQKSIKNSPNPRSYYRCTNPRCNAKKQVERATDEADTLLVTYEGLHLHYTYSPQHLLQQPAAVTSGSSKKPKLQQPRGPAAVIDDGCCPTAQQPAQDDDGPSSVVGLMRGPTAIIDDGLLRVLDAELFQQQQQSIITGEEEELTATYYCTTSSSNNHHNDEGGLLEDVVPLLVRRPCTASTSLPPSTSSSSVVSWNPYTIDMAILSNIF</sequence>
<keyword evidence="4" id="KW-0804">Transcription</keyword>
<organism evidence="8 9">
    <name type="scientific">Digitaria exilis</name>
    <dbReference type="NCBI Taxonomy" id="1010633"/>
    <lineage>
        <taxon>Eukaryota</taxon>
        <taxon>Viridiplantae</taxon>
        <taxon>Streptophyta</taxon>
        <taxon>Embryophyta</taxon>
        <taxon>Tracheophyta</taxon>
        <taxon>Spermatophyta</taxon>
        <taxon>Magnoliopsida</taxon>
        <taxon>Liliopsida</taxon>
        <taxon>Poales</taxon>
        <taxon>Poaceae</taxon>
        <taxon>PACMAD clade</taxon>
        <taxon>Panicoideae</taxon>
        <taxon>Panicodae</taxon>
        <taxon>Paniceae</taxon>
        <taxon>Anthephorinae</taxon>
        <taxon>Digitaria</taxon>
    </lineage>
</organism>
<protein>
    <recommendedName>
        <fullName evidence="7">WRKY domain-containing protein</fullName>
    </recommendedName>
</protein>
<evidence type="ECO:0000256" key="2">
    <source>
        <dbReference type="ARBA" id="ARBA00023015"/>
    </source>
</evidence>
<dbReference type="Pfam" id="PF03106">
    <property type="entry name" value="WRKY"/>
    <property type="match status" value="1"/>
</dbReference>
<dbReference type="SMART" id="SM00774">
    <property type="entry name" value="WRKY"/>
    <property type="match status" value="1"/>
</dbReference>
<dbReference type="Proteomes" id="UP000636709">
    <property type="component" value="Unassembled WGS sequence"/>
</dbReference>
<evidence type="ECO:0000256" key="1">
    <source>
        <dbReference type="ARBA" id="ARBA00004123"/>
    </source>
</evidence>